<organism evidence="6 7">
    <name type="scientific">Aquicoccus porphyridii</name>
    <dbReference type="NCBI Taxonomy" id="1852029"/>
    <lineage>
        <taxon>Bacteria</taxon>
        <taxon>Pseudomonadati</taxon>
        <taxon>Pseudomonadota</taxon>
        <taxon>Alphaproteobacteria</taxon>
        <taxon>Rhodobacterales</taxon>
        <taxon>Paracoccaceae</taxon>
        <taxon>Aquicoccus</taxon>
    </lineage>
</organism>
<dbReference type="Gene3D" id="3.40.190.10">
    <property type="entry name" value="Periplasmic binding protein-like II"/>
    <property type="match status" value="2"/>
</dbReference>
<dbReference type="PROSITE" id="PS50931">
    <property type="entry name" value="HTH_LYSR"/>
    <property type="match status" value="1"/>
</dbReference>
<dbReference type="RefSeq" id="WP_111367794.1">
    <property type="nucleotide sequence ID" value="NZ_VINQ01000015.1"/>
</dbReference>
<dbReference type="InterPro" id="IPR036390">
    <property type="entry name" value="WH_DNA-bd_sf"/>
</dbReference>
<dbReference type="CDD" id="cd08432">
    <property type="entry name" value="PBP2_GcdR_TrpI_HvrB_AmpR_like"/>
    <property type="match status" value="1"/>
</dbReference>
<evidence type="ECO:0000256" key="2">
    <source>
        <dbReference type="ARBA" id="ARBA00023015"/>
    </source>
</evidence>
<dbReference type="PRINTS" id="PR00039">
    <property type="entry name" value="HTHLYSR"/>
</dbReference>
<name>A0A5A9Z4T4_9RHOB</name>
<dbReference type="Gene3D" id="1.10.10.10">
    <property type="entry name" value="Winged helix-like DNA-binding domain superfamily/Winged helix DNA-binding domain"/>
    <property type="match status" value="1"/>
</dbReference>
<dbReference type="InterPro" id="IPR036388">
    <property type="entry name" value="WH-like_DNA-bd_sf"/>
</dbReference>
<keyword evidence="3" id="KW-0238">DNA-binding</keyword>
<dbReference type="Proteomes" id="UP000325291">
    <property type="component" value="Unassembled WGS sequence"/>
</dbReference>
<dbReference type="Pfam" id="PF03466">
    <property type="entry name" value="LysR_substrate"/>
    <property type="match status" value="1"/>
</dbReference>
<reference evidence="6 7" key="1">
    <citation type="submission" date="2019-07" db="EMBL/GenBank/DDBJ databases">
        <title>Aquicoccus porphyridii gen. nov., sp. nov., isolated from a small marine red alga, Porphyridium marinum.</title>
        <authorList>
            <person name="Liu L."/>
        </authorList>
    </citation>
    <scope>NUCLEOTIDE SEQUENCE [LARGE SCALE GENOMIC DNA]</scope>
    <source>
        <strain evidence="6 7">L1 8-17</strain>
    </source>
</reference>
<keyword evidence="4" id="KW-0804">Transcription</keyword>
<evidence type="ECO:0000256" key="3">
    <source>
        <dbReference type="ARBA" id="ARBA00023125"/>
    </source>
</evidence>
<evidence type="ECO:0000256" key="4">
    <source>
        <dbReference type="ARBA" id="ARBA00023163"/>
    </source>
</evidence>
<dbReference type="EMBL" id="VINQ01000015">
    <property type="protein sequence ID" value="KAA0912180.1"/>
    <property type="molecule type" value="Genomic_DNA"/>
</dbReference>
<evidence type="ECO:0000313" key="6">
    <source>
        <dbReference type="EMBL" id="KAA0912180.1"/>
    </source>
</evidence>
<evidence type="ECO:0000259" key="5">
    <source>
        <dbReference type="PROSITE" id="PS50931"/>
    </source>
</evidence>
<dbReference type="GO" id="GO:0006351">
    <property type="term" value="P:DNA-templated transcription"/>
    <property type="evidence" value="ECO:0007669"/>
    <property type="project" value="TreeGrafter"/>
</dbReference>
<dbReference type="GO" id="GO:0043565">
    <property type="term" value="F:sequence-specific DNA binding"/>
    <property type="evidence" value="ECO:0007669"/>
    <property type="project" value="TreeGrafter"/>
</dbReference>
<dbReference type="SUPFAM" id="SSF53850">
    <property type="entry name" value="Periplasmic binding protein-like II"/>
    <property type="match status" value="1"/>
</dbReference>
<sequence length="296" mass="32102">MSRIPSTQALRALECFARQGTVRAAAEELNLTRSAVSHQLRLLERDLGFVLFNRVGTGIELTAQGRHYATDVRAALSAISSSASRNAGRGLSGRLTVSCTPGFAAFWLAPRISAFRATCPDVDIRIVTPRRLEDVSNPEVDVFIAFGSGDMAGVEVELLREVAFVPLMSPSLANRLGGIQSPGDILRADLLHLGSTEDWQRWMSAAGRLPKEANRGPVFADMNLVYAATLAGQGVSMGDEFICTAAMESGQLIRVTDIEIKSQNAYYLAIPSQNKDLAPASAFRRWVHDAIVGRER</sequence>
<dbReference type="Pfam" id="PF00126">
    <property type="entry name" value="HTH_1"/>
    <property type="match status" value="1"/>
</dbReference>
<keyword evidence="7" id="KW-1185">Reference proteome</keyword>
<keyword evidence="2" id="KW-0805">Transcription regulation</keyword>
<comment type="caution">
    <text evidence="6">The sequence shown here is derived from an EMBL/GenBank/DDBJ whole genome shotgun (WGS) entry which is preliminary data.</text>
</comment>
<comment type="similarity">
    <text evidence="1">Belongs to the LysR transcriptional regulatory family.</text>
</comment>
<accession>A0A5A9Z4T4</accession>
<dbReference type="InterPro" id="IPR058163">
    <property type="entry name" value="LysR-type_TF_proteobact-type"/>
</dbReference>
<dbReference type="PANTHER" id="PTHR30537:SF79">
    <property type="entry name" value="TRANSCRIPTIONAL REGULATOR-RELATED"/>
    <property type="match status" value="1"/>
</dbReference>
<proteinExistence type="inferred from homology"/>
<dbReference type="PANTHER" id="PTHR30537">
    <property type="entry name" value="HTH-TYPE TRANSCRIPTIONAL REGULATOR"/>
    <property type="match status" value="1"/>
</dbReference>
<feature type="domain" description="HTH lysR-type" evidence="5">
    <location>
        <begin position="5"/>
        <end position="62"/>
    </location>
</feature>
<dbReference type="SUPFAM" id="SSF46785">
    <property type="entry name" value="Winged helix' DNA-binding domain"/>
    <property type="match status" value="1"/>
</dbReference>
<evidence type="ECO:0000256" key="1">
    <source>
        <dbReference type="ARBA" id="ARBA00009437"/>
    </source>
</evidence>
<evidence type="ECO:0000313" key="7">
    <source>
        <dbReference type="Proteomes" id="UP000325291"/>
    </source>
</evidence>
<gene>
    <name evidence="6" type="ORF">FLO80_16335</name>
</gene>
<dbReference type="AlphaFoldDB" id="A0A5A9Z4T4"/>
<dbReference type="GO" id="GO:0003700">
    <property type="term" value="F:DNA-binding transcription factor activity"/>
    <property type="evidence" value="ECO:0007669"/>
    <property type="project" value="InterPro"/>
</dbReference>
<dbReference type="InterPro" id="IPR005119">
    <property type="entry name" value="LysR_subst-bd"/>
</dbReference>
<protein>
    <submittedName>
        <fullName evidence="6">LysR family transcriptional regulator</fullName>
    </submittedName>
</protein>
<dbReference type="InterPro" id="IPR000847">
    <property type="entry name" value="LysR_HTH_N"/>
</dbReference>